<feature type="compositionally biased region" description="Acidic residues" evidence="1">
    <location>
        <begin position="1042"/>
        <end position="1054"/>
    </location>
</feature>
<sequence length="1070" mass="120761">MATNSPEGMQLQNSLVTGYTAAKQSPLVWSLPVHCKLFLLSHLDPDLWYELHAEESHQNADILQFRMAMGRSLKSVADKDWDKGHPSQKCIDSIGGGRNANKSTGQLETLVLFLRRLEGWMHKLDEIATSLHICLLANHWKHESAKNWLKVLCILDGVAFHIRLLRYHNGVEQTTLWQRFINDNFDHPDVKMIMGNEETIKRFKKNLPRWKQAFANAVAISPLVLIMGQGMGQTLNTPLALQVGGRLSSIGKPKLILRVEEILWKSIVGIAWGSWMSEIALSKFLAEVQPLVEKMLDSKAMLKDGAKRGWVGYEGEDTWFEDSITFIQQNVVPGLEAKIGAETSEWLISSRSLWIGKGGRKKDPVQRGRSSSCPPRWSKPQRKSRSLSPSRYSARRPAFTRELISKICCILTYRVHAWGHKHYLNFDERPEWQYPPTLPPLTVRDLEQIPVGAIIIGAMPPIRKDPPKTAFSLSHKQKIIHERKLSQDLDAGWHQLMLMAPSLRMGQVQDAAPSLSRRKRQWSSAVSKLDTRERSKKAKLDRGLSRSSHPITSPLVWAPAKKQYRTFDYYPLISNETDDRLALAGWNTCVRTDASGGPLYRLKETGKAADESMIVTLKQSSALKNPQGTLETFRCYNILLYDTKTLPLTCSNDTMEQLHISVSLREMYEEGLLEDGRILNALSLPCSTSYSGHPLQSDCFESHTSIRNRRLTYPRTSIQWSILSQATSFWLVATKGAISYIHPDCFGVGTVIEVLCGQEVVVQYRTACIDEYINDWAPGFIPDPEEWTAEVVLLEPGSALCSYMRPDTHHAVVTLENSIEVLLRMMCYFGAAISDQGPENHDTDIPTMTRDGLLDFIALGNLCLFVPALYACVTETEGDSKPAIAMAAGAYISTIQRLRMKYCLVFLDDDKDVAVQSPESMMHVNDQVTLTETALQAWRALGQHESVLFDTETFQQDIKDAMETYLQMELSSEFLKAYKCRKRKILLLRPIFLNPMPWRIGQETVDYDSSDGEEEDPKDEEDYPPTNVSNINDGDSSGMDMTGDDDDSQDESESTSERDSNAGSEYRPGL</sequence>
<dbReference type="AlphaFoldDB" id="A0AA39K9P8"/>
<keyword evidence="3" id="KW-1185">Reference proteome</keyword>
<dbReference type="Proteomes" id="UP001175211">
    <property type="component" value="Unassembled WGS sequence"/>
</dbReference>
<accession>A0AA39K9P8</accession>
<dbReference type="GeneID" id="85353273"/>
<feature type="compositionally biased region" description="Acidic residues" evidence="1">
    <location>
        <begin position="1006"/>
        <end position="1023"/>
    </location>
</feature>
<name>A0AA39K9P8_ARMTA</name>
<organism evidence="2 3">
    <name type="scientific">Armillaria tabescens</name>
    <name type="common">Ringless honey mushroom</name>
    <name type="synonym">Agaricus tabescens</name>
    <dbReference type="NCBI Taxonomy" id="1929756"/>
    <lineage>
        <taxon>Eukaryota</taxon>
        <taxon>Fungi</taxon>
        <taxon>Dikarya</taxon>
        <taxon>Basidiomycota</taxon>
        <taxon>Agaricomycotina</taxon>
        <taxon>Agaricomycetes</taxon>
        <taxon>Agaricomycetidae</taxon>
        <taxon>Agaricales</taxon>
        <taxon>Marasmiineae</taxon>
        <taxon>Physalacriaceae</taxon>
        <taxon>Desarmillaria</taxon>
    </lineage>
</organism>
<feature type="region of interest" description="Disordered" evidence="1">
    <location>
        <begin position="357"/>
        <end position="392"/>
    </location>
</feature>
<reference evidence="2" key="1">
    <citation type="submission" date="2023-06" db="EMBL/GenBank/DDBJ databases">
        <authorList>
            <consortium name="Lawrence Berkeley National Laboratory"/>
            <person name="Ahrendt S."/>
            <person name="Sahu N."/>
            <person name="Indic B."/>
            <person name="Wong-Bajracharya J."/>
            <person name="Merenyi Z."/>
            <person name="Ke H.-M."/>
            <person name="Monk M."/>
            <person name="Kocsube S."/>
            <person name="Drula E."/>
            <person name="Lipzen A."/>
            <person name="Balint B."/>
            <person name="Henrissat B."/>
            <person name="Andreopoulos B."/>
            <person name="Martin F.M."/>
            <person name="Harder C.B."/>
            <person name="Rigling D."/>
            <person name="Ford K.L."/>
            <person name="Foster G.D."/>
            <person name="Pangilinan J."/>
            <person name="Papanicolaou A."/>
            <person name="Barry K."/>
            <person name="LaButti K."/>
            <person name="Viragh M."/>
            <person name="Koriabine M."/>
            <person name="Yan M."/>
            <person name="Riley R."/>
            <person name="Champramary S."/>
            <person name="Plett K.L."/>
            <person name="Tsai I.J."/>
            <person name="Slot J."/>
            <person name="Sipos G."/>
            <person name="Plett J."/>
            <person name="Nagy L.G."/>
            <person name="Grigoriev I.V."/>
        </authorList>
    </citation>
    <scope>NUCLEOTIDE SEQUENCE</scope>
    <source>
        <strain evidence="2">CCBAS 213</strain>
    </source>
</reference>
<feature type="region of interest" description="Disordered" evidence="1">
    <location>
        <begin position="509"/>
        <end position="547"/>
    </location>
</feature>
<evidence type="ECO:0000256" key="1">
    <source>
        <dbReference type="SAM" id="MobiDB-lite"/>
    </source>
</evidence>
<evidence type="ECO:0000313" key="3">
    <source>
        <dbReference type="Proteomes" id="UP001175211"/>
    </source>
</evidence>
<evidence type="ECO:0000313" key="2">
    <source>
        <dbReference type="EMBL" id="KAK0457075.1"/>
    </source>
</evidence>
<proteinExistence type="predicted"/>
<comment type="caution">
    <text evidence="2">The sequence shown here is derived from an EMBL/GenBank/DDBJ whole genome shotgun (WGS) entry which is preliminary data.</text>
</comment>
<dbReference type="EMBL" id="JAUEPS010000023">
    <property type="protein sequence ID" value="KAK0457075.1"/>
    <property type="molecule type" value="Genomic_DNA"/>
</dbReference>
<gene>
    <name evidence="2" type="ORF">EV420DRAFT_1480949</name>
</gene>
<feature type="compositionally biased region" description="Basic and acidic residues" evidence="1">
    <location>
        <begin position="529"/>
        <end position="544"/>
    </location>
</feature>
<dbReference type="RefSeq" id="XP_060329390.1">
    <property type="nucleotide sequence ID" value="XM_060469725.1"/>
</dbReference>
<protein>
    <submittedName>
        <fullName evidence="2">Uncharacterized protein</fullName>
    </submittedName>
</protein>
<feature type="region of interest" description="Disordered" evidence="1">
    <location>
        <begin position="1006"/>
        <end position="1070"/>
    </location>
</feature>